<evidence type="ECO:0000313" key="1">
    <source>
        <dbReference type="EMBL" id="CAF1171831.1"/>
    </source>
</evidence>
<dbReference type="AlphaFoldDB" id="A0A8S2N399"/>
<dbReference type="Proteomes" id="UP000677228">
    <property type="component" value="Unassembled WGS sequence"/>
</dbReference>
<dbReference type="EMBL" id="CAJOBA010034342">
    <property type="protein sequence ID" value="CAF3983127.1"/>
    <property type="molecule type" value="Genomic_DNA"/>
</dbReference>
<reference evidence="2" key="1">
    <citation type="submission" date="2021-02" db="EMBL/GenBank/DDBJ databases">
        <authorList>
            <person name="Nowell W R."/>
        </authorList>
    </citation>
    <scope>NUCLEOTIDE SEQUENCE</scope>
</reference>
<proteinExistence type="predicted"/>
<gene>
    <name evidence="1" type="ORF">OVA965_LOCUS22612</name>
    <name evidence="2" type="ORF">TMI583_LOCUS23324</name>
</gene>
<protein>
    <submittedName>
        <fullName evidence="2">Uncharacterized protein</fullName>
    </submittedName>
</protein>
<evidence type="ECO:0000313" key="3">
    <source>
        <dbReference type="Proteomes" id="UP000682733"/>
    </source>
</evidence>
<comment type="caution">
    <text evidence="2">The sequence shown here is derived from an EMBL/GenBank/DDBJ whole genome shotgun (WGS) entry which is preliminary data.</text>
</comment>
<accession>A0A8S2N399</accession>
<name>A0A8S2N399_9BILA</name>
<evidence type="ECO:0000313" key="2">
    <source>
        <dbReference type="EMBL" id="CAF3983127.1"/>
    </source>
</evidence>
<sequence length="412" mass="43950">MAVKIRTTTGTDVWLSPGTSIGTGLDGNTSFSSGDALKFDTDNITKIVGTEVAIEAIDINGKGAETPTDLQFIGECSLGSVVNLVNNQQMTVTIGQAKVEDIKQENIEAALILTGKCSIPEFQTKSNNYTAISKIVFASTNSTLSVKSADNQPIHFNGIFGYMNGTNQGSTLNVISDFLVQDPNIAYTHKINIGSNEGTTKPAILNVNYGKEGNGKEGKFDLLVNAGIISFLHPDSKLQLQNDKTDEANRTISLHHDLASQDNEGIIEFNTIDSKSITTISDVEVEGYPGYRRGTIGKKEKKGVSRLTFNKEVTANVNFHEASTVDAKDNIIGNIDYKNLNAKVTIEGGKKIDGKVISTGGKKGELNFPTGGEVTGNIGDDKNGIKIVNLNKGTLKLANAVADINFNGASKL</sequence>
<dbReference type="EMBL" id="CAJNOK010012818">
    <property type="protein sequence ID" value="CAF1171831.1"/>
    <property type="molecule type" value="Genomic_DNA"/>
</dbReference>
<organism evidence="2 3">
    <name type="scientific">Didymodactylos carnosus</name>
    <dbReference type="NCBI Taxonomy" id="1234261"/>
    <lineage>
        <taxon>Eukaryota</taxon>
        <taxon>Metazoa</taxon>
        <taxon>Spiralia</taxon>
        <taxon>Gnathifera</taxon>
        <taxon>Rotifera</taxon>
        <taxon>Eurotatoria</taxon>
        <taxon>Bdelloidea</taxon>
        <taxon>Philodinida</taxon>
        <taxon>Philodinidae</taxon>
        <taxon>Didymodactylos</taxon>
    </lineage>
</organism>
<dbReference type="Proteomes" id="UP000682733">
    <property type="component" value="Unassembled WGS sequence"/>
</dbReference>